<proteinExistence type="predicted"/>
<feature type="region of interest" description="Disordered" evidence="12">
    <location>
        <begin position="967"/>
        <end position="1013"/>
    </location>
</feature>
<feature type="compositionally biased region" description="Polar residues" evidence="12">
    <location>
        <begin position="685"/>
        <end position="703"/>
    </location>
</feature>
<evidence type="ECO:0000256" key="6">
    <source>
        <dbReference type="ARBA" id="ARBA00022882"/>
    </source>
</evidence>
<keyword evidence="3" id="KW-0633">Potassium transport</keyword>
<keyword evidence="6" id="KW-0851">Voltage-gated channel</keyword>
<evidence type="ECO:0000313" key="16">
    <source>
        <dbReference type="Proteomes" id="UP001235939"/>
    </source>
</evidence>
<dbReference type="Pfam" id="PF00520">
    <property type="entry name" value="Ion_trans"/>
    <property type="match status" value="1"/>
</dbReference>
<dbReference type="PANTHER" id="PTHR11537">
    <property type="entry name" value="VOLTAGE-GATED POTASSIUM CHANNEL"/>
    <property type="match status" value="1"/>
</dbReference>
<feature type="region of interest" description="Disordered" evidence="12">
    <location>
        <begin position="439"/>
        <end position="483"/>
    </location>
</feature>
<dbReference type="PROSITE" id="PS50878">
    <property type="entry name" value="RT_POL"/>
    <property type="match status" value="1"/>
</dbReference>
<evidence type="ECO:0000313" key="15">
    <source>
        <dbReference type="EMBL" id="UYV78018.1"/>
    </source>
</evidence>
<gene>
    <name evidence="15" type="ORF">LAZ67_15003204</name>
</gene>
<dbReference type="EMBL" id="CP092877">
    <property type="protein sequence ID" value="UYV78018.1"/>
    <property type="molecule type" value="Genomic_DNA"/>
</dbReference>
<accession>A0ABY6LA42</accession>
<evidence type="ECO:0000259" key="14">
    <source>
        <dbReference type="PROSITE" id="PS50878"/>
    </source>
</evidence>
<dbReference type="InterPro" id="IPR043128">
    <property type="entry name" value="Rev_trsase/Diguanyl_cyclase"/>
</dbReference>
<feature type="compositionally biased region" description="Low complexity" evidence="12">
    <location>
        <begin position="446"/>
        <end position="462"/>
    </location>
</feature>
<dbReference type="InterPro" id="IPR000477">
    <property type="entry name" value="RT_dom"/>
</dbReference>
<dbReference type="SUPFAM" id="SSF81324">
    <property type="entry name" value="Voltage-gated potassium channels"/>
    <property type="match status" value="1"/>
</dbReference>
<feature type="domain" description="Reverse transcriptase" evidence="14">
    <location>
        <begin position="1256"/>
        <end position="1433"/>
    </location>
</feature>
<keyword evidence="5" id="KW-0631">Potassium channel</keyword>
<evidence type="ECO:0000256" key="4">
    <source>
        <dbReference type="ARBA" id="ARBA00022692"/>
    </source>
</evidence>
<dbReference type="InterPro" id="IPR027359">
    <property type="entry name" value="Volt_channel_dom_sf"/>
</dbReference>
<dbReference type="InterPro" id="IPR000210">
    <property type="entry name" value="BTB/POZ_dom"/>
</dbReference>
<dbReference type="CDD" id="cd18416">
    <property type="entry name" value="BTB_Shaw-like"/>
    <property type="match status" value="1"/>
</dbReference>
<reference evidence="15 16" key="1">
    <citation type="submission" date="2022-01" db="EMBL/GenBank/DDBJ databases">
        <title>A chromosomal length assembly of Cordylochernes scorpioides.</title>
        <authorList>
            <person name="Zeh D."/>
            <person name="Zeh J."/>
        </authorList>
    </citation>
    <scope>NUCLEOTIDE SEQUENCE [LARGE SCALE GENOMIC DNA]</scope>
    <source>
        <strain evidence="15">IN4F17</strain>
        <tissue evidence="15">Whole Body</tissue>
    </source>
</reference>
<dbReference type="Gene3D" id="1.10.287.70">
    <property type="match status" value="1"/>
</dbReference>
<dbReference type="Gene3D" id="3.30.710.10">
    <property type="entry name" value="Potassium Channel Kv1.1, Chain A"/>
    <property type="match status" value="1"/>
</dbReference>
<sequence length="1561" mass="177037">MCRRRDARGPAMNVDAENRVVLNVGGIRHETYKATLKKIPATRLSRLTEALANYDNVLNEYFFDRHPGVFGQILNYYRTGKLHYPTDVCGPLFEEELEFWGLDSNQVEPCCWMTYTQHRDTQETLAVLDRLDLDTEKPSDEEIARKFGMEEEYLNGTMSCWQKLKPKLWSLFDEPYSSTPAKVIGVMSVFFICVSILSFCLKTHPNMRVPVIKNLTVKTTHNSYAWTLDKTQTNPHDAFFYIECVCNAWFTFEISIRFIASPRKLEFARGAVNIIDFTATLSFYIDLALQKFASHLENADILEFFSIIRIMRLFKLTRHSAGLKILIQTFKASAGELILLVFFLVLGIVIFASLVYYAERIQSNPHNDFNSIPLGLWWALVTMTTVGYGDMAPKTYAGMFVGALCALAGVLTIALPVPVIVSNFAMFYSHTQARAKLPKKRRRVLPVEQPRGPRVPGPGRQPSDGPPSRRVNALKQNHPKESLSPKTGWRYKWLVGPPLLVEGYDDPHVLTSLWLHRHSYKLPHFLVPTIFSTVGAPWTHQVHTTALSTSSPHHGSIHPQSTPRLYPPPVHTTALSSPSPHHSSILPQSTPRLYPPPVHTTALSTPSPHHGSIHLQSTPRLYPPPVHTTALSTPSPHHGSIHLQSTPRLYPPPVHTTALSTPIPDHGSIHLQSTPRLYPPPVHTTALSISSPHHGSIHLQSTPRLYPPPVHTTALSIVSRWSDARFPCLTPSRDLPEKWRESPIIKSNSTNPIFGQPLMTSFLCVSYREERIPMLNMNHSGDAARDDPPGRRSIAKPGPAIPTETFDFSTPNEWPKWRKRFERYLVVSGMKKKEEADKIDLFMYLMGDRADDIFRTFKFEKEEEATKLDSVLKAFDSHFCVRKNIIYERAKFNSRIQEDREPVDEFITSLYKLADSCEFEGLHEQLIRDRIVVGVRDKALSERMQLDSELTLEKAVKMVRQQEAVRQQQVDLQRPSTSQKVNQVKFNSKKQSPKQQQQPSRKKEKSAKTRSRCPKCGGFTHREGQACRAEGQKCNLCSKTGHFANCCPDKQAKTAEVKAVSELDEEIGFLLEVSSVEDSSNLDDDEGECRRRWTAEIQVNGKQVKFKLDSQADVTCVPLCLFRKIMGQQRLVESDINLRAAEFSELQTVGMFISTLRNGSYEVKEKIYVIRRLSEPLLSRRACELLNLARRIEVVATRINPIKEFPEVFERLGQIGNPYEIKLKPGAKPYAVHTPRRVPIPLMEKLRTRLEELEKAGIIAQVNVATEWCAPTVIAGKPNGDIRLCVDLSRLNEHVQREVHPMPVVEHMLGQLGEARFFSKLDANSGFHQIPLSPDCQHLTTFITPFGRYKYCRMPFGISLAPEYFQRVMSIILQGMDGVMCYLDDILIFASDSKTHDRILRLVLRKLKEAKVTLNKAKCVFGVPRINFLGHILDEDGIRPDPAKIEAVARMPAPTDVHGVRRFLGMVNHLGRFVENLSEIVAPLNQLLVKGQDFVWDCSQERAFRKLKELLTTQPILAAYDVRKPTMVSSDASSYGLGAVLKQEDAEKKGREKEKGYEIQI</sequence>
<keyword evidence="11" id="KW-0407">Ion channel</keyword>
<dbReference type="PRINTS" id="PR00169">
    <property type="entry name" value="KCHANNEL"/>
</dbReference>
<dbReference type="InterPro" id="IPR011333">
    <property type="entry name" value="SKP1/BTB/POZ_sf"/>
</dbReference>
<keyword evidence="7" id="KW-0630">Potassium</keyword>
<evidence type="ECO:0000256" key="5">
    <source>
        <dbReference type="ARBA" id="ARBA00022826"/>
    </source>
</evidence>
<evidence type="ECO:0000256" key="8">
    <source>
        <dbReference type="ARBA" id="ARBA00022989"/>
    </source>
</evidence>
<protein>
    <submittedName>
        <fullName evidence="15">Shaw</fullName>
    </submittedName>
</protein>
<feature type="compositionally biased region" description="Polar residues" evidence="12">
    <location>
        <begin position="546"/>
        <end position="563"/>
    </location>
</feature>
<feature type="transmembrane region" description="Helical" evidence="13">
    <location>
        <begin position="400"/>
        <end position="428"/>
    </location>
</feature>
<keyword evidence="10 13" id="KW-0472">Membrane</keyword>
<evidence type="ECO:0000256" key="3">
    <source>
        <dbReference type="ARBA" id="ARBA00022538"/>
    </source>
</evidence>
<evidence type="ECO:0000256" key="2">
    <source>
        <dbReference type="ARBA" id="ARBA00022448"/>
    </source>
</evidence>
<dbReference type="PRINTS" id="PR01491">
    <property type="entry name" value="KVCHANNEL"/>
</dbReference>
<feature type="compositionally biased region" description="Polar residues" evidence="12">
    <location>
        <begin position="974"/>
        <end position="986"/>
    </location>
</feature>
<evidence type="ECO:0000256" key="10">
    <source>
        <dbReference type="ARBA" id="ARBA00023136"/>
    </source>
</evidence>
<feature type="transmembrane region" description="Helical" evidence="13">
    <location>
        <begin position="337"/>
        <end position="357"/>
    </location>
</feature>
<evidence type="ECO:0000256" key="1">
    <source>
        <dbReference type="ARBA" id="ARBA00004141"/>
    </source>
</evidence>
<dbReference type="InterPro" id="IPR028325">
    <property type="entry name" value="VG_K_chnl"/>
</dbReference>
<dbReference type="SUPFAM" id="SSF56672">
    <property type="entry name" value="DNA/RNA polymerases"/>
    <property type="match status" value="1"/>
</dbReference>
<evidence type="ECO:0000256" key="9">
    <source>
        <dbReference type="ARBA" id="ARBA00023065"/>
    </source>
</evidence>
<feature type="region of interest" description="Disordered" evidence="12">
    <location>
        <begin position="546"/>
        <end position="705"/>
    </location>
</feature>
<evidence type="ECO:0000256" key="11">
    <source>
        <dbReference type="ARBA" id="ARBA00023303"/>
    </source>
</evidence>
<name>A0ABY6LA42_9ARAC</name>
<evidence type="ECO:0000256" key="13">
    <source>
        <dbReference type="SAM" id="Phobius"/>
    </source>
</evidence>
<organism evidence="15 16">
    <name type="scientific">Cordylochernes scorpioides</name>
    <dbReference type="NCBI Taxonomy" id="51811"/>
    <lineage>
        <taxon>Eukaryota</taxon>
        <taxon>Metazoa</taxon>
        <taxon>Ecdysozoa</taxon>
        <taxon>Arthropoda</taxon>
        <taxon>Chelicerata</taxon>
        <taxon>Arachnida</taxon>
        <taxon>Pseudoscorpiones</taxon>
        <taxon>Cheliferoidea</taxon>
        <taxon>Chernetidae</taxon>
        <taxon>Cordylochernes</taxon>
    </lineage>
</organism>
<keyword evidence="9" id="KW-0406">Ion transport</keyword>
<dbReference type="InterPro" id="IPR041577">
    <property type="entry name" value="RT_RNaseH_2"/>
</dbReference>
<dbReference type="PRINTS" id="PR01498">
    <property type="entry name" value="SHAWCHANNEL"/>
</dbReference>
<feature type="region of interest" description="Disordered" evidence="12">
    <location>
        <begin position="779"/>
        <end position="806"/>
    </location>
</feature>
<dbReference type="CDD" id="cd01647">
    <property type="entry name" value="RT_LTR"/>
    <property type="match status" value="1"/>
</dbReference>
<dbReference type="Gene3D" id="3.10.10.10">
    <property type="entry name" value="HIV Type 1 Reverse Transcriptase, subunit A, domain 1"/>
    <property type="match status" value="1"/>
</dbReference>
<dbReference type="InterPro" id="IPR003974">
    <property type="entry name" value="K_chnl_volt-dep_Kv3"/>
</dbReference>
<keyword evidence="2" id="KW-0813">Transport</keyword>
<dbReference type="PANTHER" id="PTHR11537:SF252">
    <property type="entry name" value="POTASSIUM VOLTAGE-GATED CHANNEL PROTEIN SHAW"/>
    <property type="match status" value="1"/>
</dbReference>
<dbReference type="Pfam" id="PF00078">
    <property type="entry name" value="RVT_1"/>
    <property type="match status" value="1"/>
</dbReference>
<dbReference type="Proteomes" id="UP001235939">
    <property type="component" value="Chromosome 15"/>
</dbReference>
<dbReference type="Gene3D" id="3.30.70.270">
    <property type="match status" value="2"/>
</dbReference>
<keyword evidence="16" id="KW-1185">Reference proteome</keyword>
<dbReference type="SMART" id="SM00225">
    <property type="entry name" value="BTB"/>
    <property type="match status" value="1"/>
</dbReference>
<dbReference type="InterPro" id="IPR005821">
    <property type="entry name" value="Ion_trans_dom"/>
</dbReference>
<dbReference type="Pfam" id="PF02214">
    <property type="entry name" value="BTB_2"/>
    <property type="match status" value="1"/>
</dbReference>
<dbReference type="Gene3D" id="1.20.120.350">
    <property type="entry name" value="Voltage-gated potassium channels. Chain C"/>
    <property type="match status" value="1"/>
</dbReference>
<dbReference type="InterPro" id="IPR043502">
    <property type="entry name" value="DNA/RNA_pol_sf"/>
</dbReference>
<feature type="compositionally biased region" description="Basic residues" evidence="12">
    <location>
        <begin position="1000"/>
        <end position="1013"/>
    </location>
</feature>
<dbReference type="InterPro" id="IPR003968">
    <property type="entry name" value="K_chnl_volt-dep_Kv"/>
</dbReference>
<dbReference type="InterPro" id="IPR003131">
    <property type="entry name" value="T1-type_BTB"/>
</dbReference>
<evidence type="ECO:0000256" key="7">
    <source>
        <dbReference type="ARBA" id="ARBA00022958"/>
    </source>
</evidence>
<feature type="transmembrane region" description="Helical" evidence="13">
    <location>
        <begin position="183"/>
        <end position="201"/>
    </location>
</feature>
<dbReference type="SUPFAM" id="SSF54695">
    <property type="entry name" value="POZ domain"/>
    <property type="match status" value="1"/>
</dbReference>
<feature type="transmembrane region" description="Helical" evidence="13">
    <location>
        <begin position="369"/>
        <end position="388"/>
    </location>
</feature>
<keyword evidence="8 13" id="KW-1133">Transmembrane helix</keyword>
<comment type="subcellular location">
    <subcellularLocation>
        <location evidence="1">Membrane</location>
        <topology evidence="1">Multi-pass membrane protein</topology>
    </subcellularLocation>
</comment>
<evidence type="ECO:0000256" key="12">
    <source>
        <dbReference type="SAM" id="MobiDB-lite"/>
    </source>
</evidence>
<keyword evidence="4 13" id="KW-0812">Transmembrane</keyword>
<dbReference type="Pfam" id="PF17919">
    <property type="entry name" value="RT_RNaseH_2"/>
    <property type="match status" value="1"/>
</dbReference>